<evidence type="ECO:0000256" key="3">
    <source>
        <dbReference type="ARBA" id="ARBA00022692"/>
    </source>
</evidence>
<feature type="transmembrane region" description="Helical" evidence="6">
    <location>
        <begin position="293"/>
        <end position="311"/>
    </location>
</feature>
<evidence type="ECO:0000256" key="5">
    <source>
        <dbReference type="ARBA" id="ARBA00023136"/>
    </source>
</evidence>
<dbReference type="Proteomes" id="UP001596500">
    <property type="component" value="Unassembled WGS sequence"/>
</dbReference>
<comment type="caution">
    <text evidence="7">The sequence shown here is derived from an EMBL/GenBank/DDBJ whole genome shotgun (WGS) entry which is preliminary data.</text>
</comment>
<name>A0ABW2RPX6_9BACL</name>
<evidence type="ECO:0000313" key="8">
    <source>
        <dbReference type="Proteomes" id="UP001596500"/>
    </source>
</evidence>
<reference evidence="8" key="1">
    <citation type="journal article" date="2019" name="Int. J. Syst. Evol. Microbiol.">
        <title>The Global Catalogue of Microorganisms (GCM) 10K type strain sequencing project: providing services to taxonomists for standard genome sequencing and annotation.</title>
        <authorList>
            <consortium name="The Broad Institute Genomics Platform"/>
            <consortium name="The Broad Institute Genome Sequencing Center for Infectious Disease"/>
            <person name="Wu L."/>
            <person name="Ma J."/>
        </authorList>
    </citation>
    <scope>NUCLEOTIDE SEQUENCE [LARGE SCALE GENOMIC DNA]</scope>
    <source>
        <strain evidence="8">CGMCC 1.12942</strain>
    </source>
</reference>
<dbReference type="RefSeq" id="WP_379867007.1">
    <property type="nucleotide sequence ID" value="NZ_JBHTBW010000062.1"/>
</dbReference>
<comment type="subcellular location">
    <subcellularLocation>
        <location evidence="1">Membrane</location>
        <topology evidence="1">Multi-pass membrane protein</topology>
    </subcellularLocation>
</comment>
<dbReference type="PANTHER" id="PTHR21716">
    <property type="entry name" value="TRANSMEMBRANE PROTEIN"/>
    <property type="match status" value="1"/>
</dbReference>
<feature type="transmembrane region" description="Helical" evidence="6">
    <location>
        <begin position="175"/>
        <end position="194"/>
    </location>
</feature>
<comment type="similarity">
    <text evidence="2">Belongs to the autoinducer-2 exporter (AI-2E) (TC 2.A.86) family.</text>
</comment>
<dbReference type="InterPro" id="IPR002549">
    <property type="entry name" value="AI-2E-like"/>
</dbReference>
<feature type="transmembrane region" description="Helical" evidence="6">
    <location>
        <begin position="234"/>
        <end position="255"/>
    </location>
</feature>
<feature type="transmembrane region" description="Helical" evidence="6">
    <location>
        <begin position="261"/>
        <end position="286"/>
    </location>
</feature>
<keyword evidence="5 6" id="KW-0472">Membrane</keyword>
<protein>
    <submittedName>
        <fullName evidence="7">Sporulation integral membrane protein YtvI</fullName>
    </submittedName>
</protein>
<feature type="transmembrane region" description="Helical" evidence="6">
    <location>
        <begin position="63"/>
        <end position="86"/>
    </location>
</feature>
<sequence length="381" mass="42445">MLSPAWLGPITRALIVVASIVAAYFILSFSFPLLYPFVLGWLIALMIEPMVKWLERRLRIPRWAGVTLILFLLLSLLLTLLIFIIAEVVVELTHLADFLPTFLNKVGTLFVDSFTKENTDIRRLIDTVQTYLEKNPEHQQRISQSIQDNIGIIANKGTESITEIVSAIGTFLGDLPYFITVLVFITLAAFFISLDWPRLSRNLLAWIPDHLQKTAGLITTDLKKALFGFFRAQLTLISITAVIMFAGLAILQVPYAFTMAFIIGLVDLLPYLGVGAILVPWIIYLFLVGNIHLATGLSIVYAVIIIIRQFLEPKLVASNVGIDPLLTLIALFVGLKLIGIFGLIVGPVTVVVGLALHRTNVFRDIWRYIMGAPKTKTPTHP</sequence>
<organism evidence="7 8">
    <name type="scientific">Laceyella putida</name>
    <dbReference type="NCBI Taxonomy" id="110101"/>
    <lineage>
        <taxon>Bacteria</taxon>
        <taxon>Bacillati</taxon>
        <taxon>Bacillota</taxon>
        <taxon>Bacilli</taxon>
        <taxon>Bacillales</taxon>
        <taxon>Thermoactinomycetaceae</taxon>
        <taxon>Laceyella</taxon>
    </lineage>
</organism>
<evidence type="ECO:0000313" key="7">
    <source>
        <dbReference type="EMBL" id="MFC7442851.1"/>
    </source>
</evidence>
<evidence type="ECO:0000256" key="2">
    <source>
        <dbReference type="ARBA" id="ARBA00009773"/>
    </source>
</evidence>
<dbReference type="EMBL" id="JBHTBW010000062">
    <property type="protein sequence ID" value="MFC7442851.1"/>
    <property type="molecule type" value="Genomic_DNA"/>
</dbReference>
<proteinExistence type="inferred from homology"/>
<dbReference type="NCBIfam" id="TIGR02872">
    <property type="entry name" value="spore_ytvI"/>
    <property type="match status" value="1"/>
</dbReference>
<gene>
    <name evidence="7" type="primary">ytvI</name>
    <name evidence="7" type="ORF">ACFQNG_17395</name>
</gene>
<evidence type="ECO:0000256" key="1">
    <source>
        <dbReference type="ARBA" id="ARBA00004141"/>
    </source>
</evidence>
<accession>A0ABW2RPX6</accession>
<evidence type="ECO:0000256" key="4">
    <source>
        <dbReference type="ARBA" id="ARBA00022989"/>
    </source>
</evidence>
<keyword evidence="3 6" id="KW-0812">Transmembrane</keyword>
<keyword evidence="4 6" id="KW-1133">Transmembrane helix</keyword>
<dbReference type="Pfam" id="PF01594">
    <property type="entry name" value="AI-2E_transport"/>
    <property type="match status" value="1"/>
</dbReference>
<dbReference type="InterPro" id="IPR014227">
    <property type="entry name" value="YtvI-like"/>
</dbReference>
<keyword evidence="8" id="KW-1185">Reference proteome</keyword>
<dbReference type="PANTHER" id="PTHR21716:SF68">
    <property type="entry name" value="TRANSPORT PROTEIN YTVI-RELATED"/>
    <property type="match status" value="1"/>
</dbReference>
<feature type="transmembrane region" description="Helical" evidence="6">
    <location>
        <begin position="331"/>
        <end position="356"/>
    </location>
</feature>
<evidence type="ECO:0000256" key="6">
    <source>
        <dbReference type="SAM" id="Phobius"/>
    </source>
</evidence>